<keyword evidence="3 8" id="KW-0548">Nucleotidyltransferase</keyword>
<keyword evidence="2 7" id="KW-0808">Transferase</keyword>
<dbReference type="Pfam" id="PF03802">
    <property type="entry name" value="CitX"/>
    <property type="match status" value="1"/>
</dbReference>
<gene>
    <name evidence="7" type="primary">citG</name>
    <name evidence="8" type="ORF">NCTC12871_00519</name>
</gene>
<sequence>MYLENFYNITSLQGSDVPLLELLDAKEKRARLQKKYCETYKKSVLSVTLVAMGGVKRNPLLDYVFKRALDRLNTLFQMLKIVPLAQSIQFLSTGHEAIFALSIDPRLLKQYCIEIEESLPLARLWDIDVITPTGEILNRTDFYVPARSCLLCDDNAKICARNRKHSLADLHNYMQNLVAQDYLAEKLAYHASDALVEEACLTPKPGLVDAKNTGAHQDMNVRLLQQSARVLRPYFAKFIRFGQQTAHLPISEILSRLRPLGIKAEDAMFLVTKGVNTHKGAVFSFGLVCTAIGRLSSTKNFWHQDHFFTLENICNLVAEMCQGITKELTDGQYPVTAGITLFKRYGVKGARGEAEAGFPLLRKYFCIFDKYQHLSFEHQKFLFLLHLMHENADTNILHRGGLDGLEFIQQHAKALLEDNQIYHDLPYLKSRLENFDTQCMEKNLSAGGSADLLALSIFLHALLRINFDHSNQINFSEN</sequence>
<comment type="catalytic activity">
    <reaction evidence="1 7">
        <text>3'-dephospho-CoA + ATP = 2'-(5''-triphospho-alpha-D-ribosyl)-3'-dephospho-CoA + adenine</text>
        <dbReference type="Rhea" id="RHEA:15117"/>
        <dbReference type="ChEBI" id="CHEBI:16708"/>
        <dbReference type="ChEBI" id="CHEBI:30616"/>
        <dbReference type="ChEBI" id="CHEBI:57328"/>
        <dbReference type="ChEBI" id="CHEBI:61378"/>
        <dbReference type="EC" id="2.4.2.52"/>
    </reaction>
</comment>
<proteinExistence type="inferred from homology"/>
<dbReference type="NCBIfam" id="TIGR03124">
    <property type="entry name" value="citrate_citX"/>
    <property type="match status" value="1"/>
</dbReference>
<keyword evidence="4 7" id="KW-0547">Nucleotide-binding</keyword>
<dbReference type="InterPro" id="IPR017551">
    <property type="entry name" value="TriPribosyl-deP-CoA_syn_CitG"/>
</dbReference>
<dbReference type="GO" id="GO:0046917">
    <property type="term" value="F:triphosphoribosyl-dephospho-CoA synthase activity"/>
    <property type="evidence" value="ECO:0007669"/>
    <property type="project" value="UniProtKB-UniRule"/>
</dbReference>
<comment type="catalytic activity">
    <reaction evidence="6">
        <text>apo-[citrate lyase ACP] + 2'-(5''-triphospho-alpha-D-ribosyl)-3'-dephospho-CoA = holo-[citrate lyase ACP] + diphosphate</text>
        <dbReference type="Rhea" id="RHEA:16333"/>
        <dbReference type="Rhea" id="RHEA-COMP:10157"/>
        <dbReference type="Rhea" id="RHEA-COMP:10158"/>
        <dbReference type="ChEBI" id="CHEBI:29999"/>
        <dbReference type="ChEBI" id="CHEBI:33019"/>
        <dbReference type="ChEBI" id="CHEBI:61378"/>
        <dbReference type="ChEBI" id="CHEBI:82683"/>
        <dbReference type="EC" id="2.7.7.61"/>
    </reaction>
</comment>
<reference evidence="8 9" key="1">
    <citation type="submission" date="2018-12" db="EMBL/GenBank/DDBJ databases">
        <authorList>
            <consortium name="Pathogen Informatics"/>
        </authorList>
    </citation>
    <scope>NUCLEOTIDE SEQUENCE [LARGE SCALE GENOMIC DNA]</scope>
    <source>
        <strain evidence="8 9">NCTC12871</strain>
    </source>
</reference>
<evidence type="ECO:0000313" key="8">
    <source>
        <dbReference type="EMBL" id="VEJ09089.1"/>
    </source>
</evidence>
<name>A0A448TSW4_9PAST</name>
<dbReference type="PANTHER" id="PTHR30201:SF2">
    <property type="entry name" value="2-(5''-TRIPHOSPHORIBOSYL)-3'-DEPHOSPHOCOENZYME-A SYNTHASE"/>
    <property type="match status" value="1"/>
</dbReference>
<evidence type="ECO:0000256" key="5">
    <source>
        <dbReference type="ARBA" id="ARBA00022840"/>
    </source>
</evidence>
<dbReference type="OrthoDB" id="114886at2"/>
<evidence type="ECO:0000256" key="3">
    <source>
        <dbReference type="ARBA" id="ARBA00022695"/>
    </source>
</evidence>
<dbReference type="AlphaFoldDB" id="A0A448TSW4"/>
<dbReference type="EC" id="2.4.2.52" evidence="7"/>
<protein>
    <recommendedName>
        <fullName evidence="7">Probable 2-(5''-triphosphoribosyl)-3'-dephosphocoenzyme-A synthase</fullName>
        <shortName evidence="7">2-(5''-triphosphoribosyl)-3'-dephospho-CoA synthase</shortName>
        <ecNumber evidence="7">2.4.2.52</ecNumber>
    </recommendedName>
</protein>
<dbReference type="InterPro" id="IPR005551">
    <property type="entry name" value="CitX"/>
</dbReference>
<dbReference type="RefSeq" id="WP_126598721.1">
    <property type="nucleotide sequence ID" value="NZ_LR134510.1"/>
</dbReference>
<evidence type="ECO:0000313" key="9">
    <source>
        <dbReference type="Proteomes" id="UP000279799"/>
    </source>
</evidence>
<accession>A0A448TSW4</accession>
<dbReference type="InterPro" id="IPR002736">
    <property type="entry name" value="CitG"/>
</dbReference>
<dbReference type="Pfam" id="PF01874">
    <property type="entry name" value="CitG"/>
    <property type="match status" value="1"/>
</dbReference>
<dbReference type="Proteomes" id="UP000279799">
    <property type="component" value="Chromosome"/>
</dbReference>
<dbReference type="HAMAP" id="MF_00397">
    <property type="entry name" value="CitG"/>
    <property type="match status" value="1"/>
</dbReference>
<evidence type="ECO:0000256" key="6">
    <source>
        <dbReference type="ARBA" id="ARBA00048574"/>
    </source>
</evidence>
<organism evidence="8 9">
    <name type="scientific">Actinobacillus delphinicola</name>
    <dbReference type="NCBI Taxonomy" id="51161"/>
    <lineage>
        <taxon>Bacteria</taxon>
        <taxon>Pseudomonadati</taxon>
        <taxon>Pseudomonadota</taxon>
        <taxon>Gammaproteobacteria</taxon>
        <taxon>Pasteurellales</taxon>
        <taxon>Pasteurellaceae</taxon>
        <taxon>Actinobacillus</taxon>
    </lineage>
</organism>
<evidence type="ECO:0000256" key="4">
    <source>
        <dbReference type="ARBA" id="ARBA00022741"/>
    </source>
</evidence>
<dbReference type="KEGG" id="adp:NCTC12871_00519"/>
<dbReference type="PANTHER" id="PTHR30201">
    <property type="entry name" value="TRIPHOSPHORIBOSYL-DEPHOSPHO-COA SYNTHASE"/>
    <property type="match status" value="1"/>
</dbReference>
<evidence type="ECO:0000256" key="1">
    <source>
        <dbReference type="ARBA" id="ARBA00001210"/>
    </source>
</evidence>
<evidence type="ECO:0000256" key="7">
    <source>
        <dbReference type="HAMAP-Rule" id="MF_00397"/>
    </source>
</evidence>
<dbReference type="EMBL" id="LR134510">
    <property type="protein sequence ID" value="VEJ09089.1"/>
    <property type="molecule type" value="Genomic_DNA"/>
</dbReference>
<dbReference type="GO" id="GO:0005524">
    <property type="term" value="F:ATP binding"/>
    <property type="evidence" value="ECO:0007669"/>
    <property type="project" value="UniProtKB-KW"/>
</dbReference>
<dbReference type="NCBIfam" id="TIGR03125">
    <property type="entry name" value="citrate_citG"/>
    <property type="match status" value="1"/>
</dbReference>
<keyword evidence="5 7" id="KW-0067">ATP-binding</keyword>
<evidence type="ECO:0000256" key="2">
    <source>
        <dbReference type="ARBA" id="ARBA00022679"/>
    </source>
</evidence>
<dbReference type="Gene3D" id="1.10.4200.10">
    <property type="entry name" value="Triphosphoribosyl-dephospho-CoA protein"/>
    <property type="match status" value="1"/>
</dbReference>
<comment type="similarity">
    <text evidence="7">Belongs to the CitG/MdcB family.</text>
</comment>
<keyword evidence="9" id="KW-1185">Reference proteome</keyword>
<dbReference type="GO" id="GO:0050519">
    <property type="term" value="F:holo-citrate lyase synthase activity"/>
    <property type="evidence" value="ECO:0007669"/>
    <property type="project" value="UniProtKB-EC"/>
</dbReference>
<dbReference type="GO" id="GO:0051191">
    <property type="term" value="P:prosthetic group biosynthetic process"/>
    <property type="evidence" value="ECO:0007669"/>
    <property type="project" value="InterPro"/>
</dbReference>